<comment type="caution">
    <text evidence="2">The sequence shown here is derived from an EMBL/GenBank/DDBJ whole genome shotgun (WGS) entry which is preliminary data.</text>
</comment>
<sequence>MSNPFYVQYVEGIAQQTIGILNCGVFVAAYAEYLSDGLQIPNDGLDVGLLCKRYVSRLWKYGEAKSQKSYASDINDPRRPKPNFVAPDEEQLIHIK</sequence>
<dbReference type="PANTHER" id="PTHR33022">
    <property type="entry name" value="DUF1985 DOMAIN-CONTAINING PROTEIN"/>
    <property type="match status" value="1"/>
</dbReference>
<accession>A0A2G2Z2C0</accession>
<name>A0A2G2Z2C0_CAPAN</name>
<dbReference type="Gramene" id="PHT76172">
    <property type="protein sequence ID" value="PHT76172"/>
    <property type="gene ID" value="T459_19694"/>
</dbReference>
<dbReference type="Proteomes" id="UP000222542">
    <property type="component" value="Unassembled WGS sequence"/>
</dbReference>
<evidence type="ECO:0000256" key="1">
    <source>
        <dbReference type="SAM" id="MobiDB-lite"/>
    </source>
</evidence>
<dbReference type="Gene3D" id="3.40.395.10">
    <property type="entry name" value="Adenoviral Proteinase, Chain A"/>
    <property type="match status" value="1"/>
</dbReference>
<dbReference type="PANTHER" id="PTHR33022:SF13">
    <property type="entry name" value="UBIQUITIN-LIKE PROTEASE FAMILY PROFILE DOMAIN-CONTAINING PROTEIN"/>
    <property type="match status" value="1"/>
</dbReference>
<proteinExistence type="predicted"/>
<dbReference type="AlphaFoldDB" id="A0A2G2Z2C0"/>
<evidence type="ECO:0000313" key="2">
    <source>
        <dbReference type="EMBL" id="PHT76172.1"/>
    </source>
</evidence>
<feature type="region of interest" description="Disordered" evidence="1">
    <location>
        <begin position="65"/>
        <end position="88"/>
    </location>
</feature>
<reference evidence="2 3" key="1">
    <citation type="journal article" date="2014" name="Nat. Genet.">
        <title>Genome sequence of the hot pepper provides insights into the evolution of pungency in Capsicum species.</title>
        <authorList>
            <person name="Kim S."/>
            <person name="Park M."/>
            <person name="Yeom S.I."/>
            <person name="Kim Y.M."/>
            <person name="Lee J.M."/>
            <person name="Lee H.A."/>
            <person name="Seo E."/>
            <person name="Choi J."/>
            <person name="Cheong K."/>
            <person name="Kim K.T."/>
            <person name="Jung K."/>
            <person name="Lee G.W."/>
            <person name="Oh S.K."/>
            <person name="Bae C."/>
            <person name="Kim S.B."/>
            <person name="Lee H.Y."/>
            <person name="Kim S.Y."/>
            <person name="Kim M.S."/>
            <person name="Kang B.C."/>
            <person name="Jo Y.D."/>
            <person name="Yang H.B."/>
            <person name="Jeong H.J."/>
            <person name="Kang W.H."/>
            <person name="Kwon J.K."/>
            <person name="Shin C."/>
            <person name="Lim J.Y."/>
            <person name="Park J.H."/>
            <person name="Huh J.H."/>
            <person name="Kim J.S."/>
            <person name="Kim B.D."/>
            <person name="Cohen O."/>
            <person name="Paran I."/>
            <person name="Suh M.C."/>
            <person name="Lee S.B."/>
            <person name="Kim Y.K."/>
            <person name="Shin Y."/>
            <person name="Noh S.J."/>
            <person name="Park J."/>
            <person name="Seo Y.S."/>
            <person name="Kwon S.Y."/>
            <person name="Kim H.A."/>
            <person name="Park J.M."/>
            <person name="Kim H.J."/>
            <person name="Choi S.B."/>
            <person name="Bosland P.W."/>
            <person name="Reeves G."/>
            <person name="Jo S.H."/>
            <person name="Lee B.W."/>
            <person name="Cho H.T."/>
            <person name="Choi H.S."/>
            <person name="Lee M.S."/>
            <person name="Yu Y."/>
            <person name="Do Choi Y."/>
            <person name="Park B.S."/>
            <person name="van Deynze A."/>
            <person name="Ashrafi H."/>
            <person name="Hill T."/>
            <person name="Kim W.T."/>
            <person name="Pai H.S."/>
            <person name="Ahn H.K."/>
            <person name="Yeam I."/>
            <person name="Giovannoni J.J."/>
            <person name="Rose J.K."/>
            <person name="Sorensen I."/>
            <person name="Lee S.J."/>
            <person name="Kim R.W."/>
            <person name="Choi I.Y."/>
            <person name="Choi B.S."/>
            <person name="Lim J.S."/>
            <person name="Lee Y.H."/>
            <person name="Choi D."/>
        </authorList>
    </citation>
    <scope>NUCLEOTIDE SEQUENCE [LARGE SCALE GENOMIC DNA]</scope>
    <source>
        <strain evidence="3">cv. CM334</strain>
    </source>
</reference>
<gene>
    <name evidence="2" type="ORF">T459_19694</name>
</gene>
<protein>
    <recommendedName>
        <fullName evidence="4">Ubiquitin-like protease family profile domain-containing protein</fullName>
    </recommendedName>
</protein>
<evidence type="ECO:0008006" key="4">
    <source>
        <dbReference type="Google" id="ProtNLM"/>
    </source>
</evidence>
<evidence type="ECO:0000313" key="3">
    <source>
        <dbReference type="Proteomes" id="UP000222542"/>
    </source>
</evidence>
<keyword evidence="3" id="KW-1185">Reference proteome</keyword>
<organism evidence="2 3">
    <name type="scientific">Capsicum annuum</name>
    <name type="common">Capsicum pepper</name>
    <dbReference type="NCBI Taxonomy" id="4072"/>
    <lineage>
        <taxon>Eukaryota</taxon>
        <taxon>Viridiplantae</taxon>
        <taxon>Streptophyta</taxon>
        <taxon>Embryophyta</taxon>
        <taxon>Tracheophyta</taxon>
        <taxon>Spermatophyta</taxon>
        <taxon>Magnoliopsida</taxon>
        <taxon>eudicotyledons</taxon>
        <taxon>Gunneridae</taxon>
        <taxon>Pentapetalae</taxon>
        <taxon>asterids</taxon>
        <taxon>lamiids</taxon>
        <taxon>Solanales</taxon>
        <taxon>Solanaceae</taxon>
        <taxon>Solanoideae</taxon>
        <taxon>Capsiceae</taxon>
        <taxon>Capsicum</taxon>
    </lineage>
</organism>
<reference evidence="2 3" key="2">
    <citation type="journal article" date="2017" name="Genome Biol.">
        <title>New reference genome sequences of hot pepper reveal the massive evolution of plant disease-resistance genes by retroduplication.</title>
        <authorList>
            <person name="Kim S."/>
            <person name="Park J."/>
            <person name="Yeom S.I."/>
            <person name="Kim Y.M."/>
            <person name="Seo E."/>
            <person name="Kim K.T."/>
            <person name="Kim M.S."/>
            <person name="Lee J.M."/>
            <person name="Cheong K."/>
            <person name="Shin H.S."/>
            <person name="Kim S.B."/>
            <person name="Han K."/>
            <person name="Lee J."/>
            <person name="Park M."/>
            <person name="Lee H.A."/>
            <person name="Lee H.Y."/>
            <person name="Lee Y."/>
            <person name="Oh S."/>
            <person name="Lee J.H."/>
            <person name="Choi E."/>
            <person name="Choi E."/>
            <person name="Lee S.E."/>
            <person name="Jeon J."/>
            <person name="Kim H."/>
            <person name="Choi G."/>
            <person name="Song H."/>
            <person name="Lee J."/>
            <person name="Lee S.C."/>
            <person name="Kwon J.K."/>
            <person name="Lee H.Y."/>
            <person name="Koo N."/>
            <person name="Hong Y."/>
            <person name="Kim R.W."/>
            <person name="Kang W.H."/>
            <person name="Huh J.H."/>
            <person name="Kang B.C."/>
            <person name="Yang T.J."/>
            <person name="Lee Y.H."/>
            <person name="Bennetzen J.L."/>
            <person name="Choi D."/>
        </authorList>
    </citation>
    <scope>NUCLEOTIDE SEQUENCE [LARGE SCALE GENOMIC DNA]</scope>
    <source>
        <strain evidence="3">cv. CM334</strain>
    </source>
</reference>
<dbReference type="EMBL" id="AYRZ02000007">
    <property type="protein sequence ID" value="PHT76172.1"/>
    <property type="molecule type" value="Genomic_DNA"/>
</dbReference>